<feature type="compositionally biased region" description="Low complexity" evidence="9">
    <location>
        <begin position="468"/>
        <end position="485"/>
    </location>
</feature>
<accession>A0ABW7FYP1</accession>
<dbReference type="Gene3D" id="3.30.460.10">
    <property type="entry name" value="Beta Polymerase, domain 2"/>
    <property type="match status" value="1"/>
</dbReference>
<evidence type="ECO:0000259" key="12">
    <source>
        <dbReference type="Pfam" id="PF12627"/>
    </source>
</evidence>
<keyword evidence="5 7" id="KW-0694">RNA-binding</keyword>
<organism evidence="13 14">
    <name type="scientific">Roseateles rivi</name>
    <dbReference type="NCBI Taxonomy" id="3299028"/>
    <lineage>
        <taxon>Bacteria</taxon>
        <taxon>Pseudomonadati</taxon>
        <taxon>Pseudomonadota</taxon>
        <taxon>Betaproteobacteria</taxon>
        <taxon>Burkholderiales</taxon>
        <taxon>Sphaerotilaceae</taxon>
        <taxon>Roseateles</taxon>
    </lineage>
</organism>
<feature type="domain" description="tRNA nucleotidyltransferase/poly(A) polymerase RNA and SrmB- binding" evidence="12">
    <location>
        <begin position="230"/>
        <end position="291"/>
    </location>
</feature>
<feature type="region of interest" description="Disordered" evidence="9">
    <location>
        <begin position="454"/>
        <end position="530"/>
    </location>
</feature>
<keyword evidence="14" id="KW-1185">Reference proteome</keyword>
<feature type="active site" evidence="7">
    <location>
        <position position="72"/>
    </location>
</feature>
<keyword evidence="6 7" id="KW-0804">Transcription</keyword>
<evidence type="ECO:0000313" key="14">
    <source>
        <dbReference type="Proteomes" id="UP001606099"/>
    </source>
</evidence>
<feature type="compositionally biased region" description="Acidic residues" evidence="9">
    <location>
        <begin position="489"/>
        <end position="502"/>
    </location>
</feature>
<dbReference type="InterPro" id="IPR025866">
    <property type="entry name" value="PolyA_pol_arg_C_dom"/>
</dbReference>
<evidence type="ECO:0000313" key="13">
    <source>
        <dbReference type="EMBL" id="MFG6449437.1"/>
    </source>
</evidence>
<keyword evidence="3 7" id="KW-0547">Nucleotide-binding</keyword>
<comment type="similarity">
    <text evidence="7 8">Belongs to the tRNA nucleotidyltransferase/poly(A) polymerase family.</text>
</comment>
<dbReference type="NCBIfam" id="TIGR01942">
    <property type="entry name" value="pcnB"/>
    <property type="match status" value="1"/>
</dbReference>
<evidence type="ECO:0000259" key="10">
    <source>
        <dbReference type="Pfam" id="PF01743"/>
    </source>
</evidence>
<dbReference type="RefSeq" id="WP_394462622.1">
    <property type="nucleotide sequence ID" value="NZ_JBIGHZ010000005.1"/>
</dbReference>
<dbReference type="InterPro" id="IPR010206">
    <property type="entry name" value="PolA_pol_I"/>
</dbReference>
<evidence type="ECO:0000256" key="5">
    <source>
        <dbReference type="ARBA" id="ARBA00022884"/>
    </source>
</evidence>
<keyword evidence="4 7" id="KW-0067">ATP-binding</keyword>
<evidence type="ECO:0000256" key="4">
    <source>
        <dbReference type="ARBA" id="ARBA00022840"/>
    </source>
</evidence>
<comment type="caution">
    <text evidence="13">The sequence shown here is derived from an EMBL/GenBank/DDBJ whole genome shotgun (WGS) entry which is preliminary data.</text>
</comment>
<dbReference type="InterPro" id="IPR052191">
    <property type="entry name" value="tRNA_ntf/polyA_polymerase_I"/>
</dbReference>
<dbReference type="Pfam" id="PF12627">
    <property type="entry name" value="PolyA_pol_RNAbd"/>
    <property type="match status" value="1"/>
</dbReference>
<dbReference type="EC" id="2.7.7.19" evidence="7"/>
<dbReference type="SUPFAM" id="SSF81301">
    <property type="entry name" value="Nucleotidyltransferase"/>
    <property type="match status" value="1"/>
</dbReference>
<comment type="catalytic activity">
    <reaction evidence="7">
        <text>RNA(n) + ATP = RNA(n)-3'-adenine ribonucleotide + diphosphate</text>
        <dbReference type="Rhea" id="RHEA:11332"/>
        <dbReference type="Rhea" id="RHEA-COMP:14527"/>
        <dbReference type="Rhea" id="RHEA-COMP:17347"/>
        <dbReference type="ChEBI" id="CHEBI:30616"/>
        <dbReference type="ChEBI" id="CHEBI:33019"/>
        <dbReference type="ChEBI" id="CHEBI:140395"/>
        <dbReference type="ChEBI" id="CHEBI:173115"/>
        <dbReference type="EC" id="2.7.7.19"/>
    </reaction>
</comment>
<evidence type="ECO:0000256" key="2">
    <source>
        <dbReference type="ARBA" id="ARBA00022679"/>
    </source>
</evidence>
<feature type="active site" evidence="7">
    <location>
        <position position="172"/>
    </location>
</feature>
<feature type="domain" description="Polymerase A arginine-rich C-terminal" evidence="11">
    <location>
        <begin position="349"/>
        <end position="459"/>
    </location>
</feature>
<dbReference type="EMBL" id="JBIGHZ010000005">
    <property type="protein sequence ID" value="MFG6449437.1"/>
    <property type="molecule type" value="Genomic_DNA"/>
</dbReference>
<dbReference type="SUPFAM" id="SSF81891">
    <property type="entry name" value="Poly A polymerase C-terminal region-like"/>
    <property type="match status" value="1"/>
</dbReference>
<dbReference type="HAMAP" id="MF_00957">
    <property type="entry name" value="PolyA_pol"/>
    <property type="match status" value="1"/>
</dbReference>
<proteinExistence type="inferred from homology"/>
<dbReference type="Gene3D" id="1.10.3090.10">
    <property type="entry name" value="cca-adding enzyme, domain 2"/>
    <property type="match status" value="1"/>
</dbReference>
<comment type="function">
    <text evidence="7">Adds poly(A) tail to the 3' end of many RNAs, which usually targets these RNAs for decay. Plays a significant role in the global control of gene expression, through influencing the rate of transcript degradation, and in the general RNA quality control.</text>
</comment>
<keyword evidence="2 7" id="KW-0808">Transferase</keyword>
<dbReference type="Pfam" id="PF01743">
    <property type="entry name" value="PolyA_pol"/>
    <property type="match status" value="1"/>
</dbReference>
<feature type="compositionally biased region" description="Basic residues" evidence="9">
    <location>
        <begin position="510"/>
        <end position="519"/>
    </location>
</feature>
<keyword evidence="1 7" id="KW-0507">mRNA processing</keyword>
<dbReference type="Pfam" id="PF12626">
    <property type="entry name" value="PolyA_pol_arg_C"/>
    <property type="match status" value="1"/>
</dbReference>
<gene>
    <name evidence="7 13" type="primary">pcnB</name>
    <name evidence="13" type="ORF">ACG0Z6_14510</name>
</gene>
<evidence type="ECO:0000256" key="9">
    <source>
        <dbReference type="SAM" id="MobiDB-lite"/>
    </source>
</evidence>
<dbReference type="InterPro" id="IPR032828">
    <property type="entry name" value="PolyA_RNA-bd"/>
</dbReference>
<name>A0ABW7FYP1_9BURK</name>
<dbReference type="PANTHER" id="PTHR43051:SF1">
    <property type="entry name" value="POLYNUCLEOTIDE ADENYLYLTRANSFERASE FAMILY PROTEIN"/>
    <property type="match status" value="1"/>
</dbReference>
<sequence>MIKSLINKLLSRSRETPLGKRVELDASKHQIDIGLVDERAIKVVNTLADAGYEAYIVGGAVRDLLLGRRPKDFDVATNATPEQVKGLFRRAFIIGRRFRIVHVVYGRGREHEVIEVSTFRALLTQDDAEQVKGNEKTSKDQLAGKSHVVDASGRVLRDNVWGPQIEDAARRDFTVNAMYYEPRQQIVVDYHGGFADARKKVLRIIGDAPTRYREDPVRILRAVRFAAKLGFTIEPKTRAPMVELSRLMSNVPISRMFDEMIKLLQTGHALATLDELQKQGLARGLFPVLDAVLDEKGALPDTTHGRFVKLALQDTDRRVEEGRSVAPSFMLACMLWREVQARWQKLQEQGEPAVQALQQAVDLVFDARVGDISGRGKLAADMREIWLMQPRFERRTGNGPQRLIEQPRYRAGFDFLALRAEAGEVPTALADWWEDYALGSDDERRALQDELRVEERQRRTPKVHRVPRGAVTGAAPAPRVAAARGADAESTDADTDTADAEGGEAAAAGQRRRRRRRRPSGAAAAGKDSA</sequence>
<protein>
    <recommendedName>
        <fullName evidence="7">Poly(A) polymerase I</fullName>
        <shortName evidence="7">PAP I</shortName>
        <ecNumber evidence="7">2.7.7.19</ecNumber>
    </recommendedName>
</protein>
<evidence type="ECO:0000256" key="8">
    <source>
        <dbReference type="RuleBase" id="RU003953"/>
    </source>
</evidence>
<dbReference type="InterPro" id="IPR002646">
    <property type="entry name" value="PolA_pol_head_dom"/>
</dbReference>
<feature type="domain" description="Poly A polymerase head" evidence="10">
    <location>
        <begin position="54"/>
        <end position="203"/>
    </location>
</feature>
<reference evidence="13 14" key="1">
    <citation type="submission" date="2024-08" db="EMBL/GenBank/DDBJ databases">
        <authorList>
            <person name="Lu H."/>
        </authorList>
    </citation>
    <scope>NUCLEOTIDE SEQUENCE [LARGE SCALE GENOMIC DNA]</scope>
    <source>
        <strain evidence="13 14">BYS180W</strain>
    </source>
</reference>
<feature type="compositionally biased region" description="Low complexity" evidence="9">
    <location>
        <begin position="520"/>
        <end position="530"/>
    </location>
</feature>
<evidence type="ECO:0000256" key="7">
    <source>
        <dbReference type="HAMAP-Rule" id="MF_00957"/>
    </source>
</evidence>
<evidence type="ECO:0000259" key="11">
    <source>
        <dbReference type="Pfam" id="PF12626"/>
    </source>
</evidence>
<feature type="active site" evidence="7">
    <location>
        <position position="74"/>
    </location>
</feature>
<dbReference type="PANTHER" id="PTHR43051">
    <property type="entry name" value="POLYNUCLEOTIDE ADENYLYLTRANSFERASE FAMILY PROTEIN"/>
    <property type="match status" value="1"/>
</dbReference>
<dbReference type="InterPro" id="IPR043519">
    <property type="entry name" value="NT_sf"/>
</dbReference>
<evidence type="ECO:0000256" key="3">
    <source>
        <dbReference type="ARBA" id="ARBA00022741"/>
    </source>
</evidence>
<dbReference type="Proteomes" id="UP001606099">
    <property type="component" value="Unassembled WGS sequence"/>
</dbReference>
<keyword evidence="13" id="KW-0548">Nucleotidyltransferase</keyword>
<evidence type="ECO:0000256" key="6">
    <source>
        <dbReference type="ARBA" id="ARBA00023163"/>
    </source>
</evidence>
<dbReference type="GO" id="GO:1990817">
    <property type="term" value="F:poly(A) RNA polymerase activity"/>
    <property type="evidence" value="ECO:0007669"/>
    <property type="project" value="UniProtKB-EC"/>
</dbReference>
<dbReference type="CDD" id="cd05398">
    <property type="entry name" value="NT_ClassII-CCAase"/>
    <property type="match status" value="1"/>
</dbReference>
<evidence type="ECO:0000256" key="1">
    <source>
        <dbReference type="ARBA" id="ARBA00022664"/>
    </source>
</evidence>